<comment type="caution">
    <text evidence="1">The sequence shown here is derived from an EMBL/GenBank/DDBJ whole genome shotgun (WGS) entry which is preliminary data.</text>
</comment>
<evidence type="ECO:0000313" key="1">
    <source>
        <dbReference type="EMBL" id="GGP41316.1"/>
    </source>
</evidence>
<name>A0A918EBD5_9PSEU</name>
<gene>
    <name evidence="1" type="ORF">GCM10010185_10570</name>
</gene>
<evidence type="ECO:0000313" key="2">
    <source>
        <dbReference type="Proteomes" id="UP000639606"/>
    </source>
</evidence>
<dbReference type="RefSeq" id="WP_189221933.1">
    <property type="nucleotide sequence ID" value="NZ_BMRG01000002.1"/>
</dbReference>
<dbReference type="Proteomes" id="UP000639606">
    <property type="component" value="Unassembled WGS sequence"/>
</dbReference>
<proteinExistence type="predicted"/>
<keyword evidence="2" id="KW-1185">Reference proteome</keyword>
<sequence>MTDPFRFYRELHLADDPTYRAPQDAVDSWRELAEQVRVELARMGFPVTVLSAEMPESKPVGGHVLVHQMEPFGVTLDWHAPVRDSRSYIEKVLNQEQYGLIMYVSLATEVIIRAMLDVLKEAGFRVLIDHRERHSYLCRVLEPPRFPMV</sequence>
<dbReference type="EMBL" id="BMRG01000002">
    <property type="protein sequence ID" value="GGP41316.1"/>
    <property type="molecule type" value="Genomic_DNA"/>
</dbReference>
<accession>A0A918EBD5</accession>
<dbReference type="AlphaFoldDB" id="A0A918EBD5"/>
<protein>
    <submittedName>
        <fullName evidence="1">Uncharacterized protein</fullName>
    </submittedName>
</protein>
<organism evidence="1 2">
    <name type="scientific">Saccharothrix coeruleofusca</name>
    <dbReference type="NCBI Taxonomy" id="33919"/>
    <lineage>
        <taxon>Bacteria</taxon>
        <taxon>Bacillati</taxon>
        <taxon>Actinomycetota</taxon>
        <taxon>Actinomycetes</taxon>
        <taxon>Pseudonocardiales</taxon>
        <taxon>Pseudonocardiaceae</taxon>
        <taxon>Saccharothrix</taxon>
    </lineage>
</organism>
<reference evidence="1" key="2">
    <citation type="submission" date="2020-09" db="EMBL/GenBank/DDBJ databases">
        <authorList>
            <person name="Sun Q."/>
            <person name="Ohkuma M."/>
        </authorList>
    </citation>
    <scope>NUCLEOTIDE SEQUENCE</scope>
    <source>
        <strain evidence="1">JCM 3313</strain>
    </source>
</reference>
<reference evidence="1" key="1">
    <citation type="journal article" date="2014" name="Int. J. Syst. Evol. Microbiol.">
        <title>Complete genome sequence of Corynebacterium casei LMG S-19264T (=DSM 44701T), isolated from a smear-ripened cheese.</title>
        <authorList>
            <consortium name="US DOE Joint Genome Institute (JGI-PGF)"/>
            <person name="Walter F."/>
            <person name="Albersmeier A."/>
            <person name="Kalinowski J."/>
            <person name="Ruckert C."/>
        </authorList>
    </citation>
    <scope>NUCLEOTIDE SEQUENCE</scope>
    <source>
        <strain evidence="1">JCM 3313</strain>
    </source>
</reference>